<keyword evidence="3" id="KW-1003">Cell membrane</keyword>
<keyword evidence="4 7" id="KW-0812">Transmembrane</keyword>
<evidence type="ECO:0000256" key="3">
    <source>
        <dbReference type="ARBA" id="ARBA00022475"/>
    </source>
</evidence>
<feature type="transmembrane region" description="Helical" evidence="7">
    <location>
        <begin position="40"/>
        <end position="62"/>
    </location>
</feature>
<comment type="subcellular location">
    <subcellularLocation>
        <location evidence="1">Cell membrane</location>
        <topology evidence="1">Multi-pass membrane protein</topology>
    </subcellularLocation>
</comment>
<dbReference type="Proteomes" id="UP001596016">
    <property type="component" value="Unassembled WGS sequence"/>
</dbReference>
<feature type="transmembrane region" description="Helical" evidence="7">
    <location>
        <begin position="69"/>
        <end position="88"/>
    </location>
</feature>
<dbReference type="RefSeq" id="WP_378228140.1">
    <property type="nucleotide sequence ID" value="NZ_JBHSLL010000012.1"/>
</dbReference>
<evidence type="ECO:0000256" key="7">
    <source>
        <dbReference type="SAM" id="Phobius"/>
    </source>
</evidence>
<feature type="transmembrane region" description="Helical" evidence="7">
    <location>
        <begin position="100"/>
        <end position="121"/>
    </location>
</feature>
<comment type="caution">
    <text evidence="8">The sequence shown here is derived from an EMBL/GenBank/DDBJ whole genome shotgun (WGS) entry which is preliminary data.</text>
</comment>
<organism evidence="8 9">
    <name type="scientific">Aquamicrobium segne</name>
    <dbReference type="NCBI Taxonomy" id="469547"/>
    <lineage>
        <taxon>Bacteria</taxon>
        <taxon>Pseudomonadati</taxon>
        <taxon>Pseudomonadota</taxon>
        <taxon>Alphaproteobacteria</taxon>
        <taxon>Hyphomicrobiales</taxon>
        <taxon>Phyllobacteriaceae</taxon>
        <taxon>Aquamicrobium</taxon>
    </lineage>
</organism>
<evidence type="ECO:0000256" key="1">
    <source>
        <dbReference type="ARBA" id="ARBA00004651"/>
    </source>
</evidence>
<dbReference type="InterPro" id="IPR051907">
    <property type="entry name" value="DoxX-like_oxidoreductase"/>
</dbReference>
<evidence type="ECO:0000256" key="6">
    <source>
        <dbReference type="ARBA" id="ARBA00023136"/>
    </source>
</evidence>
<dbReference type="InterPro" id="IPR032808">
    <property type="entry name" value="DoxX"/>
</dbReference>
<dbReference type="EMBL" id="JBHSLL010000012">
    <property type="protein sequence ID" value="MFC5385237.1"/>
    <property type="molecule type" value="Genomic_DNA"/>
</dbReference>
<dbReference type="PANTHER" id="PTHR33452:SF4">
    <property type="entry name" value="BLL4328 PROTEIN"/>
    <property type="match status" value="1"/>
</dbReference>
<sequence>MQQLDQYQPQALAILRIMSSLLFIAHGTQKLFGFPGDGSIVNYMSLMGLAGILEVIGGICLVIGFKTRIVAFVLSGMMAVAYFMAHAPQNFFPVLNGGDAAILFCFVFLYLVFSGPGAWSLDSRS</sequence>
<dbReference type="Pfam" id="PF07681">
    <property type="entry name" value="DoxX"/>
    <property type="match status" value="1"/>
</dbReference>
<keyword evidence="6 7" id="KW-0472">Membrane</keyword>
<evidence type="ECO:0000256" key="2">
    <source>
        <dbReference type="ARBA" id="ARBA00006679"/>
    </source>
</evidence>
<reference evidence="9" key="1">
    <citation type="journal article" date="2019" name="Int. J. Syst. Evol. Microbiol.">
        <title>The Global Catalogue of Microorganisms (GCM) 10K type strain sequencing project: providing services to taxonomists for standard genome sequencing and annotation.</title>
        <authorList>
            <consortium name="The Broad Institute Genomics Platform"/>
            <consortium name="The Broad Institute Genome Sequencing Center for Infectious Disease"/>
            <person name="Wu L."/>
            <person name="Ma J."/>
        </authorList>
    </citation>
    <scope>NUCLEOTIDE SEQUENCE [LARGE SCALE GENOMIC DNA]</scope>
    <source>
        <strain evidence="9">CGMCC 4.1415</strain>
    </source>
</reference>
<accession>A0ABW0GUB2</accession>
<comment type="similarity">
    <text evidence="2">Belongs to the DoxX family.</text>
</comment>
<evidence type="ECO:0000256" key="5">
    <source>
        <dbReference type="ARBA" id="ARBA00022989"/>
    </source>
</evidence>
<keyword evidence="5 7" id="KW-1133">Transmembrane helix</keyword>
<protein>
    <submittedName>
        <fullName evidence="8">DoxX family protein</fullName>
    </submittedName>
</protein>
<keyword evidence="9" id="KW-1185">Reference proteome</keyword>
<dbReference type="PANTHER" id="PTHR33452">
    <property type="entry name" value="OXIDOREDUCTASE CATD-RELATED"/>
    <property type="match status" value="1"/>
</dbReference>
<evidence type="ECO:0000313" key="9">
    <source>
        <dbReference type="Proteomes" id="UP001596016"/>
    </source>
</evidence>
<gene>
    <name evidence="8" type="ORF">ACFPLB_04555</name>
</gene>
<name>A0ABW0GUB2_9HYPH</name>
<feature type="transmembrane region" description="Helical" evidence="7">
    <location>
        <begin position="12"/>
        <end position="28"/>
    </location>
</feature>
<proteinExistence type="inferred from homology"/>
<evidence type="ECO:0000313" key="8">
    <source>
        <dbReference type="EMBL" id="MFC5385237.1"/>
    </source>
</evidence>
<evidence type="ECO:0000256" key="4">
    <source>
        <dbReference type="ARBA" id="ARBA00022692"/>
    </source>
</evidence>